<feature type="domain" description="HAMP" evidence="13">
    <location>
        <begin position="171"/>
        <end position="223"/>
    </location>
</feature>
<keyword evidence="6 11" id="KW-0812">Transmembrane</keyword>
<evidence type="ECO:0000259" key="12">
    <source>
        <dbReference type="PROSITE" id="PS50109"/>
    </source>
</evidence>
<evidence type="ECO:0000256" key="5">
    <source>
        <dbReference type="ARBA" id="ARBA00022679"/>
    </source>
</evidence>
<evidence type="ECO:0000313" key="15">
    <source>
        <dbReference type="Proteomes" id="UP000534186"/>
    </source>
</evidence>
<dbReference type="SUPFAM" id="SSF158472">
    <property type="entry name" value="HAMP domain-like"/>
    <property type="match status" value="1"/>
</dbReference>
<dbReference type="PROSITE" id="PS50109">
    <property type="entry name" value="HIS_KIN"/>
    <property type="match status" value="1"/>
</dbReference>
<keyword evidence="5" id="KW-0808">Transferase</keyword>
<dbReference type="InterPro" id="IPR050428">
    <property type="entry name" value="TCS_sensor_his_kinase"/>
</dbReference>
<dbReference type="PROSITE" id="PS50885">
    <property type="entry name" value="HAMP"/>
    <property type="match status" value="1"/>
</dbReference>
<evidence type="ECO:0000256" key="7">
    <source>
        <dbReference type="ARBA" id="ARBA00022777"/>
    </source>
</evidence>
<sequence length="447" mass="49322">MSLRERLRLSPTRSLYFAVFLAMVGTLSLSFFVFRQISVRLERKHFDPVYDRLDELQLETASRILNNDGQKALANYLTGLDRISGAHHYLLDANGIDLIGGGSKAELLPPYPASKWRIRTGGHSVAAQRSEDGRYWFAAVGQPSRPQIWTFLPYYFLVLGATGVLCWLASVAVVSPIRRIAASIALFGQGNLSVRVPSKRQDEIGQLGASFNQMGERLQRMIISERRLLADISHELRSPLARLKFAAKLGRKSTDTDAAFDRIDRDVDRIASLVAGIVEITLVEGDPEAQGLEIVSLGEVLDEVIRDSTLEAEVRGCRIALNGSPAGEILGNRELLRRAIENVMRNGIRYSPEQSTIDVFLVGDPNAAEIAIRDYGSGVPEDTLTRIFDPFFRAEEARDAQGGGSGLGLSIAKRAVQVHHGTITAENALPGLRVRIRIPFFKATMQD</sequence>
<dbReference type="SUPFAM" id="SSF55874">
    <property type="entry name" value="ATPase domain of HSP90 chaperone/DNA topoisomerase II/histidine kinase"/>
    <property type="match status" value="1"/>
</dbReference>
<dbReference type="GO" id="GO:0005886">
    <property type="term" value="C:plasma membrane"/>
    <property type="evidence" value="ECO:0007669"/>
    <property type="project" value="TreeGrafter"/>
</dbReference>
<dbReference type="CDD" id="cd00082">
    <property type="entry name" value="HisKA"/>
    <property type="match status" value="1"/>
</dbReference>
<keyword evidence="9" id="KW-0902">Two-component regulatory system</keyword>
<evidence type="ECO:0000256" key="1">
    <source>
        <dbReference type="ARBA" id="ARBA00000085"/>
    </source>
</evidence>
<dbReference type="PANTHER" id="PTHR45436">
    <property type="entry name" value="SENSOR HISTIDINE KINASE YKOH"/>
    <property type="match status" value="1"/>
</dbReference>
<evidence type="ECO:0000256" key="6">
    <source>
        <dbReference type="ARBA" id="ARBA00022692"/>
    </source>
</evidence>
<dbReference type="Gene3D" id="6.10.340.10">
    <property type="match status" value="1"/>
</dbReference>
<dbReference type="PANTHER" id="PTHR45436:SF5">
    <property type="entry name" value="SENSOR HISTIDINE KINASE TRCS"/>
    <property type="match status" value="1"/>
</dbReference>
<evidence type="ECO:0000256" key="2">
    <source>
        <dbReference type="ARBA" id="ARBA00004370"/>
    </source>
</evidence>
<keyword evidence="7 14" id="KW-0418">Kinase</keyword>
<organism evidence="14 15">
    <name type="scientific">Tunturiibacter lichenicola</name>
    <dbReference type="NCBI Taxonomy" id="2051959"/>
    <lineage>
        <taxon>Bacteria</taxon>
        <taxon>Pseudomonadati</taxon>
        <taxon>Acidobacteriota</taxon>
        <taxon>Terriglobia</taxon>
        <taxon>Terriglobales</taxon>
        <taxon>Acidobacteriaceae</taxon>
        <taxon>Tunturiibacter</taxon>
    </lineage>
</organism>
<dbReference type="InterPro" id="IPR036097">
    <property type="entry name" value="HisK_dim/P_sf"/>
</dbReference>
<evidence type="ECO:0000256" key="9">
    <source>
        <dbReference type="ARBA" id="ARBA00023012"/>
    </source>
</evidence>
<feature type="transmembrane region" description="Helical" evidence="11">
    <location>
        <begin position="154"/>
        <end position="174"/>
    </location>
</feature>
<dbReference type="Gene3D" id="1.10.287.130">
    <property type="match status" value="1"/>
</dbReference>
<keyword evidence="10 11" id="KW-0472">Membrane</keyword>
<evidence type="ECO:0000313" key="14">
    <source>
        <dbReference type="EMBL" id="NYF50802.1"/>
    </source>
</evidence>
<evidence type="ECO:0000256" key="11">
    <source>
        <dbReference type="SAM" id="Phobius"/>
    </source>
</evidence>
<dbReference type="PRINTS" id="PR00344">
    <property type="entry name" value="BCTRLSENSOR"/>
</dbReference>
<evidence type="ECO:0000256" key="3">
    <source>
        <dbReference type="ARBA" id="ARBA00012438"/>
    </source>
</evidence>
<dbReference type="SUPFAM" id="SSF47384">
    <property type="entry name" value="Homodimeric domain of signal transducing histidine kinase"/>
    <property type="match status" value="1"/>
</dbReference>
<dbReference type="SMART" id="SM00304">
    <property type="entry name" value="HAMP"/>
    <property type="match status" value="1"/>
</dbReference>
<protein>
    <recommendedName>
        <fullName evidence="3">histidine kinase</fullName>
        <ecNumber evidence="3">2.7.13.3</ecNumber>
    </recommendedName>
</protein>
<evidence type="ECO:0000259" key="13">
    <source>
        <dbReference type="PROSITE" id="PS50885"/>
    </source>
</evidence>
<accession>A0A7Y9T257</accession>
<dbReference type="Pfam" id="PF00672">
    <property type="entry name" value="HAMP"/>
    <property type="match status" value="1"/>
</dbReference>
<dbReference type="InterPro" id="IPR036890">
    <property type="entry name" value="HATPase_C_sf"/>
</dbReference>
<evidence type="ECO:0000256" key="8">
    <source>
        <dbReference type="ARBA" id="ARBA00022989"/>
    </source>
</evidence>
<dbReference type="CDD" id="cd06225">
    <property type="entry name" value="HAMP"/>
    <property type="match status" value="1"/>
</dbReference>
<keyword evidence="4" id="KW-0597">Phosphoprotein</keyword>
<dbReference type="AlphaFoldDB" id="A0A7Y9T257"/>
<dbReference type="EMBL" id="JACCCV010000001">
    <property type="protein sequence ID" value="NYF50802.1"/>
    <property type="molecule type" value="Genomic_DNA"/>
</dbReference>
<comment type="catalytic activity">
    <reaction evidence="1">
        <text>ATP + protein L-histidine = ADP + protein N-phospho-L-histidine.</text>
        <dbReference type="EC" id="2.7.13.3"/>
    </reaction>
</comment>
<dbReference type="InterPro" id="IPR003660">
    <property type="entry name" value="HAMP_dom"/>
</dbReference>
<dbReference type="SMART" id="SM00388">
    <property type="entry name" value="HisKA"/>
    <property type="match status" value="1"/>
</dbReference>
<evidence type="ECO:0000256" key="4">
    <source>
        <dbReference type="ARBA" id="ARBA00022553"/>
    </source>
</evidence>
<dbReference type="Proteomes" id="UP000534186">
    <property type="component" value="Unassembled WGS sequence"/>
</dbReference>
<reference evidence="14 15" key="1">
    <citation type="submission" date="2020-07" db="EMBL/GenBank/DDBJ databases">
        <title>Genomic Encyclopedia of Type Strains, Phase IV (KMG-V): Genome sequencing to study the core and pangenomes of soil and plant-associated prokaryotes.</title>
        <authorList>
            <person name="Whitman W."/>
        </authorList>
    </citation>
    <scope>NUCLEOTIDE SEQUENCE [LARGE SCALE GENOMIC DNA]</scope>
    <source>
        <strain evidence="14 15">M8UP30</strain>
    </source>
</reference>
<dbReference type="SMART" id="SM00387">
    <property type="entry name" value="HATPase_c"/>
    <property type="match status" value="1"/>
</dbReference>
<dbReference type="InterPro" id="IPR004358">
    <property type="entry name" value="Sig_transdc_His_kin-like_C"/>
</dbReference>
<proteinExistence type="predicted"/>
<dbReference type="InterPro" id="IPR003594">
    <property type="entry name" value="HATPase_dom"/>
</dbReference>
<dbReference type="Gene3D" id="3.30.565.10">
    <property type="entry name" value="Histidine kinase-like ATPase, C-terminal domain"/>
    <property type="match status" value="1"/>
</dbReference>
<dbReference type="Pfam" id="PF00512">
    <property type="entry name" value="HisKA"/>
    <property type="match status" value="1"/>
</dbReference>
<comment type="caution">
    <text evidence="14">The sequence shown here is derived from an EMBL/GenBank/DDBJ whole genome shotgun (WGS) entry which is preliminary data.</text>
</comment>
<gene>
    <name evidence="14" type="ORF">HDF12_001167</name>
</gene>
<dbReference type="Pfam" id="PF02518">
    <property type="entry name" value="HATPase_c"/>
    <property type="match status" value="1"/>
</dbReference>
<dbReference type="InterPro" id="IPR003661">
    <property type="entry name" value="HisK_dim/P_dom"/>
</dbReference>
<dbReference type="InterPro" id="IPR005467">
    <property type="entry name" value="His_kinase_dom"/>
</dbReference>
<name>A0A7Y9T257_9BACT</name>
<comment type="subcellular location">
    <subcellularLocation>
        <location evidence="2">Membrane</location>
    </subcellularLocation>
</comment>
<evidence type="ECO:0000256" key="10">
    <source>
        <dbReference type="ARBA" id="ARBA00023136"/>
    </source>
</evidence>
<keyword evidence="8 11" id="KW-1133">Transmembrane helix</keyword>
<feature type="transmembrane region" description="Helical" evidence="11">
    <location>
        <begin position="15"/>
        <end position="34"/>
    </location>
</feature>
<dbReference type="GO" id="GO:0000155">
    <property type="term" value="F:phosphorelay sensor kinase activity"/>
    <property type="evidence" value="ECO:0007669"/>
    <property type="project" value="InterPro"/>
</dbReference>
<dbReference type="EC" id="2.7.13.3" evidence="3"/>
<feature type="domain" description="Histidine kinase" evidence="12">
    <location>
        <begin position="231"/>
        <end position="442"/>
    </location>
</feature>